<name>A0A0P1FDC4_9RHOB</name>
<proteinExistence type="predicted"/>
<reference evidence="1 2" key="1">
    <citation type="submission" date="2015-09" db="EMBL/GenBank/DDBJ databases">
        <authorList>
            <consortium name="Swine Surveillance"/>
        </authorList>
    </citation>
    <scope>NUCLEOTIDE SEQUENCE [LARGE SCALE GENOMIC DNA]</scope>
    <source>
        <strain evidence="1 2">CECT 7688</strain>
    </source>
</reference>
<dbReference type="Proteomes" id="UP000054823">
    <property type="component" value="Unassembled WGS sequence"/>
</dbReference>
<keyword evidence="2" id="KW-1185">Reference proteome</keyword>
<organism evidence="1 2">
    <name type="scientific">Shimia marina</name>
    <dbReference type="NCBI Taxonomy" id="321267"/>
    <lineage>
        <taxon>Bacteria</taxon>
        <taxon>Pseudomonadati</taxon>
        <taxon>Pseudomonadota</taxon>
        <taxon>Alphaproteobacteria</taxon>
        <taxon>Rhodobacterales</taxon>
        <taxon>Roseobacteraceae</taxon>
    </lineage>
</organism>
<evidence type="ECO:0000313" key="2">
    <source>
        <dbReference type="Proteomes" id="UP000054823"/>
    </source>
</evidence>
<protein>
    <submittedName>
        <fullName evidence="1">Uncharacterized protein</fullName>
    </submittedName>
</protein>
<accession>A0A0P1FDC4</accession>
<dbReference type="EMBL" id="CYPW01000018">
    <property type="protein sequence ID" value="CUH52559.1"/>
    <property type="molecule type" value="Genomic_DNA"/>
</dbReference>
<dbReference type="AlphaFoldDB" id="A0A0P1FDC4"/>
<gene>
    <name evidence="1" type="ORF">SHM7688_02006</name>
</gene>
<sequence>MHCVEELPRCQKILLNQNTRQRQVATGGGQSWKCFSLGLRFTHGAHLPNDSEVKAVSEWLTDC</sequence>
<evidence type="ECO:0000313" key="1">
    <source>
        <dbReference type="EMBL" id="CUH52559.1"/>
    </source>
</evidence>